<organism evidence="1 2">
    <name type="scientific">Ensete ventricosum</name>
    <name type="common">Abyssinian banana</name>
    <name type="synonym">Musa ensete</name>
    <dbReference type="NCBI Taxonomy" id="4639"/>
    <lineage>
        <taxon>Eukaryota</taxon>
        <taxon>Viridiplantae</taxon>
        <taxon>Streptophyta</taxon>
        <taxon>Embryophyta</taxon>
        <taxon>Tracheophyta</taxon>
        <taxon>Spermatophyta</taxon>
        <taxon>Magnoliopsida</taxon>
        <taxon>Liliopsida</taxon>
        <taxon>Zingiberales</taxon>
        <taxon>Musaceae</taxon>
        <taxon>Ensete</taxon>
    </lineage>
</organism>
<evidence type="ECO:0000313" key="2">
    <source>
        <dbReference type="Proteomes" id="UP000287651"/>
    </source>
</evidence>
<accession>A0A444CHF9</accession>
<gene>
    <name evidence="1" type="ORF">B296_00058487</name>
</gene>
<dbReference type="AlphaFoldDB" id="A0A444CHF9"/>
<sequence>MVLLVRTEFVVRISSISGPRCWVENNRRWDLRSSMLERKESRVLSTFQGVPFCSSKSLQRSSPYDQLSIWVGGDD</sequence>
<dbReference type="Proteomes" id="UP000287651">
    <property type="component" value="Unassembled WGS sequence"/>
</dbReference>
<dbReference type="EMBL" id="AMZH03019310">
    <property type="protein sequence ID" value="RRT40530.1"/>
    <property type="molecule type" value="Genomic_DNA"/>
</dbReference>
<evidence type="ECO:0000313" key="1">
    <source>
        <dbReference type="EMBL" id="RRT40530.1"/>
    </source>
</evidence>
<comment type="caution">
    <text evidence="1">The sequence shown here is derived from an EMBL/GenBank/DDBJ whole genome shotgun (WGS) entry which is preliminary data.</text>
</comment>
<proteinExistence type="predicted"/>
<reference evidence="1 2" key="1">
    <citation type="journal article" date="2014" name="Agronomy (Basel)">
        <title>A Draft Genome Sequence for Ensete ventricosum, the Drought-Tolerant Tree Against Hunger.</title>
        <authorList>
            <person name="Harrison J."/>
            <person name="Moore K.A."/>
            <person name="Paszkiewicz K."/>
            <person name="Jones T."/>
            <person name="Grant M."/>
            <person name="Ambacheew D."/>
            <person name="Muzemil S."/>
            <person name="Studholme D.J."/>
        </authorList>
    </citation>
    <scope>NUCLEOTIDE SEQUENCE [LARGE SCALE GENOMIC DNA]</scope>
</reference>
<name>A0A444CHF9_ENSVE</name>
<protein>
    <submittedName>
        <fullName evidence="1">Uncharacterized protein</fullName>
    </submittedName>
</protein>